<organism evidence="2 3">
    <name type="scientific">Hymenobacter mellowenesis</name>
    <dbReference type="NCBI Taxonomy" id="3063995"/>
    <lineage>
        <taxon>Bacteria</taxon>
        <taxon>Pseudomonadati</taxon>
        <taxon>Bacteroidota</taxon>
        <taxon>Cytophagia</taxon>
        <taxon>Cytophagales</taxon>
        <taxon>Hymenobacteraceae</taxon>
        <taxon>Hymenobacter</taxon>
    </lineage>
</organism>
<dbReference type="InterPro" id="IPR036278">
    <property type="entry name" value="Sialidase_sf"/>
</dbReference>
<dbReference type="SUPFAM" id="SSF50939">
    <property type="entry name" value="Sialidases"/>
    <property type="match status" value="1"/>
</dbReference>
<dbReference type="RefSeq" id="WP_305014110.1">
    <property type="nucleotide sequence ID" value="NZ_JAUQSX010000017.1"/>
</dbReference>
<evidence type="ECO:0000313" key="2">
    <source>
        <dbReference type="EMBL" id="MDO7849442.1"/>
    </source>
</evidence>
<evidence type="ECO:0000256" key="1">
    <source>
        <dbReference type="SAM" id="SignalP"/>
    </source>
</evidence>
<dbReference type="PANTHER" id="PTHR47199:SF2">
    <property type="entry name" value="PHOTOSYSTEM II STABILITY_ASSEMBLY FACTOR HCF136, CHLOROPLASTIC"/>
    <property type="match status" value="1"/>
</dbReference>
<evidence type="ECO:0000313" key="3">
    <source>
        <dbReference type="Proteomes" id="UP001167796"/>
    </source>
</evidence>
<comment type="caution">
    <text evidence="2">The sequence shown here is derived from an EMBL/GenBank/DDBJ whole genome shotgun (WGS) entry which is preliminary data.</text>
</comment>
<dbReference type="PROSITE" id="PS51257">
    <property type="entry name" value="PROKAR_LIPOPROTEIN"/>
    <property type="match status" value="1"/>
</dbReference>
<keyword evidence="3" id="KW-1185">Reference proteome</keyword>
<dbReference type="Proteomes" id="UP001167796">
    <property type="component" value="Unassembled WGS sequence"/>
</dbReference>
<gene>
    <name evidence="2" type="ORF">Q5H92_23965</name>
</gene>
<reference evidence="2" key="1">
    <citation type="submission" date="2023-07" db="EMBL/GenBank/DDBJ databases">
        <authorList>
            <person name="Kim M.K."/>
        </authorList>
    </citation>
    <scope>NUCLEOTIDE SEQUENCE</scope>
    <source>
        <strain evidence="2">M29</strain>
    </source>
</reference>
<dbReference type="InterPro" id="IPR015943">
    <property type="entry name" value="WD40/YVTN_repeat-like_dom_sf"/>
</dbReference>
<accession>A0ABT9AKP5</accession>
<dbReference type="Pfam" id="PF02012">
    <property type="entry name" value="BNR"/>
    <property type="match status" value="1"/>
</dbReference>
<feature type="chain" id="PRO_5047374484" description="Photosynthesis system II assembly factor Ycf48/Hcf136-like domain-containing protein" evidence="1">
    <location>
        <begin position="24"/>
        <end position="362"/>
    </location>
</feature>
<dbReference type="PANTHER" id="PTHR47199">
    <property type="entry name" value="PHOTOSYSTEM II STABILITY/ASSEMBLY FACTOR HCF136, CHLOROPLASTIC"/>
    <property type="match status" value="1"/>
</dbReference>
<name>A0ABT9AKP5_9BACT</name>
<keyword evidence="1" id="KW-0732">Signal</keyword>
<dbReference type="EMBL" id="JAUQSX010000017">
    <property type="protein sequence ID" value="MDO7849442.1"/>
    <property type="molecule type" value="Genomic_DNA"/>
</dbReference>
<sequence>MRASFLSVSLLLLLGLAAGCGSDADSATSGLLLPITRWQTLSYSAPQLQGFADVRFASAQVGWAIGGYASDAASVYQPTLLSTRNGGDTWQQLPLRPLSPNGVRAISPVSEQLVYAVGSDPAALAVGAPPTPSGGQVVFKSTNGGGSWQPLPGAGYAGSFHLHFSSEQTGLSFKNNIIQRTTDGGASWTTVSAPAVGDWRLVEFPAAAVGYVGGGSLSSGVAGGIFSRGALAKTTDQGANWQVLPWPHQYIQSLSFVSPAVGFAATVPERHLYKTRDGGSTWTLINDHLPAASNGHFVDEQQAYFTEGTAIYYTRDGGLTWQQQFRATPNSQFPATINSLAVPAGPVGFAVTSDGQVIRGTR</sequence>
<dbReference type="Gene3D" id="2.130.10.10">
    <property type="entry name" value="YVTN repeat-like/Quinoprotein amine dehydrogenase"/>
    <property type="match status" value="2"/>
</dbReference>
<dbReference type="InterPro" id="IPR002860">
    <property type="entry name" value="BNR_rpt"/>
</dbReference>
<proteinExistence type="predicted"/>
<feature type="signal peptide" evidence="1">
    <location>
        <begin position="1"/>
        <end position="23"/>
    </location>
</feature>
<protein>
    <recommendedName>
        <fullName evidence="4">Photosynthesis system II assembly factor Ycf48/Hcf136-like domain-containing protein</fullName>
    </recommendedName>
</protein>
<evidence type="ECO:0008006" key="4">
    <source>
        <dbReference type="Google" id="ProtNLM"/>
    </source>
</evidence>